<dbReference type="InterPro" id="IPR029787">
    <property type="entry name" value="Nucleotide_cyclase"/>
</dbReference>
<accession>A0A233RK19</accession>
<dbReference type="AlphaFoldDB" id="A0A233RK19"/>
<dbReference type="Pfam" id="PF00563">
    <property type="entry name" value="EAL"/>
    <property type="match status" value="1"/>
</dbReference>
<dbReference type="Gene3D" id="3.20.20.450">
    <property type="entry name" value="EAL domain"/>
    <property type="match status" value="1"/>
</dbReference>
<gene>
    <name evidence="5" type="ORF">B6S08_01660</name>
</gene>
<dbReference type="InterPro" id="IPR035965">
    <property type="entry name" value="PAS-like_dom_sf"/>
</dbReference>
<evidence type="ECO:0000259" key="4">
    <source>
        <dbReference type="PROSITE" id="PS50887"/>
    </source>
</evidence>
<dbReference type="GO" id="GO:0006355">
    <property type="term" value="P:regulation of DNA-templated transcription"/>
    <property type="evidence" value="ECO:0007669"/>
    <property type="project" value="InterPro"/>
</dbReference>
<dbReference type="InterPro" id="IPR029016">
    <property type="entry name" value="GAF-like_dom_sf"/>
</dbReference>
<dbReference type="InterPro" id="IPR000014">
    <property type="entry name" value="PAS"/>
</dbReference>
<dbReference type="PANTHER" id="PTHR44757">
    <property type="entry name" value="DIGUANYLATE CYCLASE DGCP"/>
    <property type="match status" value="1"/>
</dbReference>
<keyword evidence="6" id="KW-1185">Reference proteome</keyword>
<dbReference type="CDD" id="cd00130">
    <property type="entry name" value="PAS"/>
    <property type="match status" value="1"/>
</dbReference>
<dbReference type="InterPro" id="IPR013767">
    <property type="entry name" value="PAS_fold"/>
</dbReference>
<dbReference type="InterPro" id="IPR000700">
    <property type="entry name" value="PAS-assoc_C"/>
</dbReference>
<dbReference type="SMART" id="SM00267">
    <property type="entry name" value="GGDEF"/>
    <property type="match status" value="1"/>
</dbReference>
<feature type="domain" description="PAS" evidence="1">
    <location>
        <begin position="422"/>
        <end position="471"/>
    </location>
</feature>
<feature type="domain" description="EAL" evidence="3">
    <location>
        <begin position="728"/>
        <end position="982"/>
    </location>
</feature>
<reference evidence="5 6" key="1">
    <citation type="submission" date="2017-08" db="EMBL/GenBank/DDBJ databases">
        <title>A Genome Sequence of Oceanimonas doudoroffii ATCC 27123T.</title>
        <authorList>
            <person name="Brennan M.A."/>
            <person name="Maclea K.S."/>
            <person name="Mcclelland W.D."/>
            <person name="Trachtenberg A.M."/>
        </authorList>
    </citation>
    <scope>NUCLEOTIDE SEQUENCE [LARGE SCALE GENOMIC DNA]</scope>
    <source>
        <strain evidence="5 6">ATCC 27123</strain>
    </source>
</reference>
<dbReference type="PROSITE" id="PS50887">
    <property type="entry name" value="GGDEF"/>
    <property type="match status" value="1"/>
</dbReference>
<evidence type="ECO:0000313" key="6">
    <source>
        <dbReference type="Proteomes" id="UP000242757"/>
    </source>
</evidence>
<dbReference type="InterPro" id="IPR043128">
    <property type="entry name" value="Rev_trsase/Diguanyl_cyclase"/>
</dbReference>
<dbReference type="InterPro" id="IPR052155">
    <property type="entry name" value="Biofilm_reg_signaling"/>
</dbReference>
<dbReference type="InterPro" id="IPR001610">
    <property type="entry name" value="PAC"/>
</dbReference>
<dbReference type="PANTHER" id="PTHR44757:SF2">
    <property type="entry name" value="BIOFILM ARCHITECTURE MAINTENANCE PROTEIN MBAA"/>
    <property type="match status" value="1"/>
</dbReference>
<evidence type="ECO:0000259" key="3">
    <source>
        <dbReference type="PROSITE" id="PS50883"/>
    </source>
</evidence>
<dbReference type="NCBIfam" id="TIGR00229">
    <property type="entry name" value="sensory_box"/>
    <property type="match status" value="1"/>
</dbReference>
<dbReference type="Gene3D" id="3.30.450.20">
    <property type="entry name" value="PAS domain"/>
    <property type="match status" value="1"/>
</dbReference>
<name>A0A233RK19_9GAMM</name>
<sequence length="982" mass="110051">MSLPALPQAQHTLCFFRLDPQFHLYPLTALPAGLTMPNAEQSLLERLNEHDRQRLEQACHARQATQLGLTVNGRRWQCHLAPVEHDNWLLSADVSQNEHLDELGLLEWRLHRALGTERDARLAELADLLFSRLRPDRIIIWRHYEADELLRPIYSQGLPFALRPVRADRRYLRTLHQRGGLSYSHCAGQPLLAAFDYLSADSIHHRLDVPLPFTPGTAGLLSLEYARPHPAMSASDMQFVAALATHLARAPELTATLPAGPVPDGELMTRLTPLLCRHTGQDFFNQLMLQLVGLTGAHTALVGLKPRQADTIRVLACSRQGQLCPPFSYHLAHTPCAMTLETGEPVRLFTTDVATQFPDDKRLTEAHIQGYAGLALRHEDGSPLGTLALLFDRPLTQPASLQALLQGLEPRVGAELRQRRMQEGLMVTATAFEAREGIFIADSQMRIQQANQAFARLCGLTTAELTDMSLLALRADMPGVYEVDNIIQALERTGWWQGEQQLLRTDGQPLPVNVRVSKIRDGLGITHYVYHVEDISEQQANRHRIEKMAYGDELTGLHNRRFMVEHIRDIVTLAGQGASRGALLLLDLDDFKNINNSLGYAVGDALLVQVAERLTRFCVGLDGVSLARIASDEFVLLCPNLGHGYTTAKTRAEQIAKGLRELFALPFEISGLRLHVSASAGISLFPLSDAGHEEYLRQADTASHMAKRIAPGSHVFFNREMAEEIQERLQLSNALQQALRNEELELHFQPQLSLEQDRVLGAEALLRWQPPGQAPIPPGLFIPVAEETSLICEIGDWVLQRACARLQHWREHNSGPVRLSVNISARHFHSPDFVSRMETLLQRFPGCRHRLILEVTEGVILENLDESRQRMARLKELGCLLSIDDFGTGYSSFAYLRELPVDELKLDRAFIRHIDTHPRDRAIIACILQLARQLQLAVVAEGVETEPQRSQLRLLGCPAYQGFLRARPMPEDALMNWLSGQA</sequence>
<dbReference type="Proteomes" id="UP000242757">
    <property type="component" value="Unassembled WGS sequence"/>
</dbReference>
<dbReference type="CDD" id="cd01949">
    <property type="entry name" value="GGDEF"/>
    <property type="match status" value="1"/>
</dbReference>
<dbReference type="EMBL" id="NBIM01000001">
    <property type="protein sequence ID" value="OXY83732.1"/>
    <property type="molecule type" value="Genomic_DNA"/>
</dbReference>
<evidence type="ECO:0000259" key="1">
    <source>
        <dbReference type="PROSITE" id="PS50112"/>
    </source>
</evidence>
<dbReference type="SMART" id="SM00052">
    <property type="entry name" value="EAL"/>
    <property type="match status" value="1"/>
</dbReference>
<dbReference type="InterPro" id="IPR035919">
    <property type="entry name" value="EAL_sf"/>
</dbReference>
<proteinExistence type="predicted"/>
<protein>
    <submittedName>
        <fullName evidence="5">GGDEF domain-containing protein</fullName>
    </submittedName>
</protein>
<dbReference type="CDD" id="cd01948">
    <property type="entry name" value="EAL"/>
    <property type="match status" value="1"/>
</dbReference>
<dbReference type="InterPro" id="IPR001633">
    <property type="entry name" value="EAL_dom"/>
</dbReference>
<evidence type="ECO:0000259" key="2">
    <source>
        <dbReference type="PROSITE" id="PS50113"/>
    </source>
</evidence>
<dbReference type="PROSITE" id="PS50113">
    <property type="entry name" value="PAC"/>
    <property type="match status" value="1"/>
</dbReference>
<dbReference type="Gene3D" id="3.30.450.40">
    <property type="match status" value="1"/>
</dbReference>
<dbReference type="PROSITE" id="PS50112">
    <property type="entry name" value="PAS"/>
    <property type="match status" value="1"/>
</dbReference>
<feature type="domain" description="GGDEF" evidence="4">
    <location>
        <begin position="579"/>
        <end position="719"/>
    </location>
</feature>
<dbReference type="SUPFAM" id="SSF55781">
    <property type="entry name" value="GAF domain-like"/>
    <property type="match status" value="2"/>
</dbReference>
<dbReference type="PROSITE" id="PS50883">
    <property type="entry name" value="EAL"/>
    <property type="match status" value="1"/>
</dbReference>
<dbReference type="InterPro" id="IPR000160">
    <property type="entry name" value="GGDEF_dom"/>
</dbReference>
<dbReference type="OrthoDB" id="9804951at2"/>
<dbReference type="Gene3D" id="3.30.70.270">
    <property type="match status" value="1"/>
</dbReference>
<dbReference type="Pfam" id="PF00989">
    <property type="entry name" value="PAS"/>
    <property type="match status" value="1"/>
</dbReference>
<dbReference type="SUPFAM" id="SSF55073">
    <property type="entry name" value="Nucleotide cyclase"/>
    <property type="match status" value="1"/>
</dbReference>
<dbReference type="SMART" id="SM00086">
    <property type="entry name" value="PAC"/>
    <property type="match status" value="1"/>
</dbReference>
<dbReference type="Pfam" id="PF00990">
    <property type="entry name" value="GGDEF"/>
    <property type="match status" value="1"/>
</dbReference>
<organism evidence="5 6">
    <name type="scientific">Oceanimonas doudoroffii</name>
    <dbReference type="NCBI Taxonomy" id="84158"/>
    <lineage>
        <taxon>Bacteria</taxon>
        <taxon>Pseudomonadati</taxon>
        <taxon>Pseudomonadota</taxon>
        <taxon>Gammaproteobacteria</taxon>
        <taxon>Aeromonadales</taxon>
        <taxon>Aeromonadaceae</taxon>
        <taxon>Oceanimonas</taxon>
    </lineage>
</organism>
<dbReference type="SUPFAM" id="SSF141868">
    <property type="entry name" value="EAL domain-like"/>
    <property type="match status" value="1"/>
</dbReference>
<dbReference type="SUPFAM" id="SSF55785">
    <property type="entry name" value="PYP-like sensor domain (PAS domain)"/>
    <property type="match status" value="1"/>
</dbReference>
<comment type="caution">
    <text evidence="5">The sequence shown here is derived from an EMBL/GenBank/DDBJ whole genome shotgun (WGS) entry which is preliminary data.</text>
</comment>
<evidence type="ECO:0000313" key="5">
    <source>
        <dbReference type="EMBL" id="OXY83732.1"/>
    </source>
</evidence>
<dbReference type="NCBIfam" id="TIGR00254">
    <property type="entry name" value="GGDEF"/>
    <property type="match status" value="1"/>
</dbReference>
<feature type="domain" description="PAC" evidence="2">
    <location>
        <begin position="496"/>
        <end position="547"/>
    </location>
</feature>